<dbReference type="GO" id="GO:0003677">
    <property type="term" value="F:DNA binding"/>
    <property type="evidence" value="ECO:0007669"/>
    <property type="project" value="InterPro"/>
</dbReference>
<dbReference type="GO" id="GO:0006313">
    <property type="term" value="P:DNA transposition"/>
    <property type="evidence" value="ECO:0007669"/>
    <property type="project" value="InterPro"/>
</dbReference>
<feature type="domain" description="Transposase IS110-like N-terminal" evidence="1">
    <location>
        <begin position="4"/>
        <end position="145"/>
    </location>
</feature>
<dbReference type="RefSeq" id="WP_179372218.1">
    <property type="nucleotide sequence ID" value="NZ_CP026995.1"/>
</dbReference>
<organism evidence="3 4">
    <name type="scientific">Nitrosopumilus ureiphilus</name>
    <dbReference type="NCBI Taxonomy" id="1470067"/>
    <lineage>
        <taxon>Archaea</taxon>
        <taxon>Nitrososphaerota</taxon>
        <taxon>Nitrososphaeria</taxon>
        <taxon>Nitrosopumilales</taxon>
        <taxon>Nitrosopumilaceae</taxon>
        <taxon>Nitrosopumilus</taxon>
    </lineage>
</organism>
<dbReference type="NCBIfam" id="NF033542">
    <property type="entry name" value="transpos_IS110"/>
    <property type="match status" value="1"/>
</dbReference>
<keyword evidence="4" id="KW-1185">Reference proteome</keyword>
<protein>
    <submittedName>
        <fullName evidence="3">IS110 family transposase</fullName>
    </submittedName>
</protein>
<dbReference type="EMBL" id="CP026995">
    <property type="protein sequence ID" value="QLH06152.1"/>
    <property type="molecule type" value="Genomic_DNA"/>
</dbReference>
<dbReference type="OrthoDB" id="191749at2157"/>
<dbReference type="Proteomes" id="UP000509478">
    <property type="component" value="Chromosome"/>
</dbReference>
<dbReference type="InterPro" id="IPR047650">
    <property type="entry name" value="Transpos_IS110"/>
</dbReference>
<dbReference type="InterPro" id="IPR002525">
    <property type="entry name" value="Transp_IS110-like_N"/>
</dbReference>
<dbReference type="KEGG" id="nue:C5F50_02960"/>
<accession>A0A7D5M415</accession>
<evidence type="ECO:0000259" key="1">
    <source>
        <dbReference type="Pfam" id="PF01548"/>
    </source>
</evidence>
<dbReference type="GO" id="GO:0004803">
    <property type="term" value="F:transposase activity"/>
    <property type="evidence" value="ECO:0007669"/>
    <property type="project" value="InterPro"/>
</dbReference>
<evidence type="ECO:0000259" key="2">
    <source>
        <dbReference type="Pfam" id="PF02371"/>
    </source>
</evidence>
<evidence type="ECO:0000313" key="4">
    <source>
        <dbReference type="Proteomes" id="UP000509478"/>
    </source>
</evidence>
<dbReference type="PANTHER" id="PTHR33055:SF13">
    <property type="entry name" value="TRANSPOSASE"/>
    <property type="match status" value="1"/>
</dbReference>
<reference evidence="3 4" key="1">
    <citation type="submission" date="2018-02" db="EMBL/GenBank/DDBJ databases">
        <title>Complete genome of Nitrosopumilus ureaphilus PS0.</title>
        <authorList>
            <person name="Qin W."/>
            <person name="Zheng Y."/>
            <person name="Stahl D.A."/>
        </authorList>
    </citation>
    <scope>NUCLEOTIDE SEQUENCE [LARGE SCALE GENOMIC DNA]</scope>
    <source>
        <strain evidence="3 4">PS0</strain>
    </source>
</reference>
<dbReference type="Pfam" id="PF01548">
    <property type="entry name" value="DEDD_Tnp_IS110"/>
    <property type="match status" value="1"/>
</dbReference>
<feature type="domain" description="Transposase IS116/IS110/IS902 C-terminal" evidence="2">
    <location>
        <begin position="204"/>
        <end position="290"/>
    </location>
</feature>
<dbReference type="Pfam" id="PF02371">
    <property type="entry name" value="Transposase_20"/>
    <property type="match status" value="1"/>
</dbReference>
<name>A0A7D5M415_9ARCH</name>
<evidence type="ECO:0000313" key="3">
    <source>
        <dbReference type="EMBL" id="QLH06152.1"/>
    </source>
</evidence>
<gene>
    <name evidence="3" type="ORF">C5F50_02960</name>
</gene>
<dbReference type="PANTHER" id="PTHR33055">
    <property type="entry name" value="TRANSPOSASE FOR INSERTION SEQUENCE ELEMENT IS1111A"/>
    <property type="match status" value="1"/>
</dbReference>
<dbReference type="AlphaFoldDB" id="A0A7D5M415"/>
<proteinExistence type="predicted"/>
<dbReference type="GeneID" id="56066992"/>
<sequence>MIYVGMDLHKNYHQIALVDDSGEVLANEKIDNTTRAINKFFKEVPLDSKAVMESSSVWYNVYSMLEDKGYDVTLSNPLKTKAIASAKIKTDKIDAVTLANLLKGELIAECYVAPPQLMKYKEIVRHRKFIVYSRTNIKNKIHGILLLNGIKIPGDTFTQLYVKHLRKLKDYRIDGYLNVIDTMNIEIDAISKRIDKLVRSNEDAQLLTSIPGIGNYTALSIVGEIGDVKRFPDSHKLCSYAGLVPSTHSSGGVTHHGPITKFGSTHLRWVLTEAIRVHVRVHKDTELAHYYYRMFKRKGMSKSTVAAAAKLLRIIYWMLWDKRKYVASYSG</sequence>
<dbReference type="InterPro" id="IPR003346">
    <property type="entry name" value="Transposase_20"/>
</dbReference>